<comment type="cofactor">
    <cofactor evidence="1">
        <name>Mg(2+)</name>
        <dbReference type="ChEBI" id="CHEBI:18420"/>
    </cofactor>
</comment>
<keyword evidence="3" id="KW-0808">Transferase</keyword>
<dbReference type="PATRIC" id="fig|1227492.4.peg.872"/>
<evidence type="ECO:0000256" key="5">
    <source>
        <dbReference type="ARBA" id="ARBA00022723"/>
    </source>
</evidence>
<keyword evidence="6" id="KW-0547">Nucleotide-binding</keyword>
<evidence type="ECO:0000256" key="2">
    <source>
        <dbReference type="ARBA" id="ARBA00009747"/>
    </source>
</evidence>
<evidence type="ECO:0000256" key="4">
    <source>
        <dbReference type="ARBA" id="ARBA00022695"/>
    </source>
</evidence>
<evidence type="ECO:0000256" key="8">
    <source>
        <dbReference type="ARBA" id="ARBA00022842"/>
    </source>
</evidence>
<dbReference type="PANTHER" id="PTHR32057:SF14">
    <property type="entry name" value="PROTEIN ADENYLYLTRANSFERASE SELO, MITOCHONDRIAL"/>
    <property type="match status" value="1"/>
</dbReference>
<dbReference type="Pfam" id="PF02696">
    <property type="entry name" value="SelO"/>
    <property type="match status" value="1"/>
</dbReference>
<name>M0AZN5_9EURY</name>
<sequence>MLREYIYSYAMQNLGVKTSRSLTVIETGESVKRRKTEPGAVLVRVMKSHIRYGTFQYVATQATGELERFTDYVIDRHYPHLRNKDGKYLDFFDEVMRSSINMVVDWMRVGFIHGVMNTDNMSIAGETFDYGPCAFMNYYDEDTVFSSIDRTGRYSFGSQRSILKWNIKRFAESLKPLFEESSHGFDELKAKLDNFEEIFDAKYHKMMRKKLGIKSDGEKEIVNRFLDWLRESRADYTNTFIELENPGSFDDVVYSSEDFKYIRSELSTIGLDKKVMNKTNPRYIPRNYLVEEALDKYLEKGDLSTFKNLLTVLRILMNRKCRIHNFNNPLQKNSIQSIQLTVTRSKGKR</sequence>
<protein>
    <recommendedName>
        <fullName evidence="11">Selenoprotein O</fullName>
    </recommendedName>
</protein>
<dbReference type="InterPro" id="IPR003846">
    <property type="entry name" value="SelO"/>
</dbReference>
<comment type="similarity">
    <text evidence="2">Belongs to the SELO family.</text>
</comment>
<evidence type="ECO:0000256" key="1">
    <source>
        <dbReference type="ARBA" id="ARBA00001946"/>
    </source>
</evidence>
<evidence type="ECO:0008006" key="11">
    <source>
        <dbReference type="Google" id="ProtNLM"/>
    </source>
</evidence>
<dbReference type="GO" id="GO:0070733">
    <property type="term" value="F:AMPylase activity"/>
    <property type="evidence" value="ECO:0007669"/>
    <property type="project" value="TreeGrafter"/>
</dbReference>
<evidence type="ECO:0000256" key="6">
    <source>
        <dbReference type="ARBA" id="ARBA00022741"/>
    </source>
</evidence>
<organism evidence="9 10">
    <name type="scientific">Natrialba chahannaoensis JCM 10990</name>
    <dbReference type="NCBI Taxonomy" id="1227492"/>
    <lineage>
        <taxon>Archaea</taxon>
        <taxon>Methanobacteriati</taxon>
        <taxon>Methanobacteriota</taxon>
        <taxon>Stenosarchaea group</taxon>
        <taxon>Halobacteria</taxon>
        <taxon>Halobacteriales</taxon>
        <taxon>Natrialbaceae</taxon>
        <taxon>Natrialba</taxon>
    </lineage>
</organism>
<dbReference type="EMBL" id="AOIN01000035">
    <property type="protein sequence ID" value="ELZ02899.1"/>
    <property type="molecule type" value="Genomic_DNA"/>
</dbReference>
<evidence type="ECO:0000313" key="10">
    <source>
        <dbReference type="Proteomes" id="UP000011693"/>
    </source>
</evidence>
<dbReference type="AlphaFoldDB" id="M0AZN5"/>
<dbReference type="PANTHER" id="PTHR32057">
    <property type="entry name" value="PROTEIN ADENYLYLTRANSFERASE SELO, MITOCHONDRIAL"/>
    <property type="match status" value="1"/>
</dbReference>
<accession>M0AZN5</accession>
<gene>
    <name evidence="9" type="ORF">C482_04541</name>
</gene>
<keyword evidence="8" id="KW-0460">Magnesium</keyword>
<keyword evidence="4" id="KW-0548">Nucleotidyltransferase</keyword>
<dbReference type="Proteomes" id="UP000011693">
    <property type="component" value="Unassembled WGS sequence"/>
</dbReference>
<keyword evidence="10" id="KW-1185">Reference proteome</keyword>
<dbReference type="GO" id="GO:0005524">
    <property type="term" value="F:ATP binding"/>
    <property type="evidence" value="ECO:0007669"/>
    <property type="project" value="UniProtKB-KW"/>
</dbReference>
<keyword evidence="7" id="KW-0067">ATP-binding</keyword>
<comment type="caution">
    <text evidence="9">The sequence shown here is derived from an EMBL/GenBank/DDBJ whole genome shotgun (WGS) entry which is preliminary data.</text>
</comment>
<evidence type="ECO:0000256" key="3">
    <source>
        <dbReference type="ARBA" id="ARBA00022679"/>
    </source>
</evidence>
<evidence type="ECO:0000313" key="9">
    <source>
        <dbReference type="EMBL" id="ELZ02899.1"/>
    </source>
</evidence>
<keyword evidence="5" id="KW-0479">Metal-binding</keyword>
<reference evidence="9 10" key="1">
    <citation type="journal article" date="2014" name="PLoS Genet.">
        <title>Phylogenetically driven sequencing of extremely halophilic archaea reveals strategies for static and dynamic osmo-response.</title>
        <authorList>
            <person name="Becker E.A."/>
            <person name="Seitzer P.M."/>
            <person name="Tritt A."/>
            <person name="Larsen D."/>
            <person name="Krusor M."/>
            <person name="Yao A.I."/>
            <person name="Wu D."/>
            <person name="Madern D."/>
            <person name="Eisen J.A."/>
            <person name="Darling A.E."/>
            <person name="Facciotti M.T."/>
        </authorList>
    </citation>
    <scope>NUCLEOTIDE SEQUENCE [LARGE SCALE GENOMIC DNA]</scope>
    <source>
        <strain evidence="9 10">JCM 10990</strain>
    </source>
</reference>
<dbReference type="GO" id="GO:0046872">
    <property type="term" value="F:metal ion binding"/>
    <property type="evidence" value="ECO:0007669"/>
    <property type="project" value="UniProtKB-KW"/>
</dbReference>
<evidence type="ECO:0000256" key="7">
    <source>
        <dbReference type="ARBA" id="ARBA00022840"/>
    </source>
</evidence>
<proteinExistence type="inferred from homology"/>